<dbReference type="AlphaFoldDB" id="A0A397GW35"/>
<reference evidence="2" key="1">
    <citation type="submission" date="2018-08" db="EMBL/GenBank/DDBJ databases">
        <title>Draft genome sequence of azole-resistant Aspergillus thermomutatus (Neosartorya pseudofischeri) strain HMR AF 39, isolated from a human nasal aspirate.</title>
        <authorList>
            <person name="Parent-Michaud M."/>
            <person name="Dufresne P.J."/>
            <person name="Fournier E."/>
            <person name="Martineau C."/>
            <person name="Moreira S."/>
            <person name="Perkins V."/>
            <person name="De Repentigny L."/>
            <person name="Dufresne S.F."/>
        </authorList>
    </citation>
    <scope>NUCLEOTIDE SEQUENCE [LARGE SCALE GENOMIC DNA]</scope>
    <source>
        <strain evidence="2">HMR AF 39</strain>
    </source>
</reference>
<dbReference type="Proteomes" id="UP000215305">
    <property type="component" value="Unassembled WGS sequence"/>
</dbReference>
<protein>
    <submittedName>
        <fullName evidence="2">Uncharacterized protein</fullName>
    </submittedName>
</protein>
<comment type="caution">
    <text evidence="2">The sequence shown here is derived from an EMBL/GenBank/DDBJ whole genome shotgun (WGS) entry which is preliminary data.</text>
</comment>
<evidence type="ECO:0000256" key="1">
    <source>
        <dbReference type="SAM" id="MobiDB-lite"/>
    </source>
</evidence>
<evidence type="ECO:0000313" key="2">
    <source>
        <dbReference type="EMBL" id="RHZ53636.1"/>
    </source>
</evidence>
<feature type="compositionally biased region" description="Basic and acidic residues" evidence="1">
    <location>
        <begin position="85"/>
        <end position="96"/>
    </location>
</feature>
<proteinExistence type="predicted"/>
<feature type="compositionally biased region" description="Basic and acidic residues" evidence="1">
    <location>
        <begin position="120"/>
        <end position="132"/>
    </location>
</feature>
<sequence length="132" mass="14982">MGESVTEPSRERAFTLLANQELVVVDKDNFPLPQATDSSNHLVHQRRRKEPTGRHGGTGGGRRNRSTDDRGRGRELPESTISKCVKQETRENKRTDWQAWCSPAQRVHFHLPESSPSSRGADRARHDERKSS</sequence>
<dbReference type="EMBL" id="NKHU02000121">
    <property type="protein sequence ID" value="RHZ53636.1"/>
    <property type="molecule type" value="Genomic_DNA"/>
</dbReference>
<dbReference type="VEuPathDB" id="FungiDB:CDV56_100557"/>
<organism evidence="2 3">
    <name type="scientific">Aspergillus thermomutatus</name>
    <name type="common">Neosartorya pseudofischeri</name>
    <dbReference type="NCBI Taxonomy" id="41047"/>
    <lineage>
        <taxon>Eukaryota</taxon>
        <taxon>Fungi</taxon>
        <taxon>Dikarya</taxon>
        <taxon>Ascomycota</taxon>
        <taxon>Pezizomycotina</taxon>
        <taxon>Eurotiomycetes</taxon>
        <taxon>Eurotiomycetidae</taxon>
        <taxon>Eurotiales</taxon>
        <taxon>Aspergillaceae</taxon>
        <taxon>Aspergillus</taxon>
        <taxon>Aspergillus subgen. Fumigati</taxon>
    </lineage>
</organism>
<dbReference type="RefSeq" id="XP_026613673.1">
    <property type="nucleotide sequence ID" value="XM_026754176.1"/>
</dbReference>
<gene>
    <name evidence="2" type="ORF">CDV56_100557</name>
</gene>
<dbReference type="GeneID" id="38122531"/>
<keyword evidence="3" id="KW-1185">Reference proteome</keyword>
<feature type="non-terminal residue" evidence="2">
    <location>
        <position position="132"/>
    </location>
</feature>
<feature type="region of interest" description="Disordered" evidence="1">
    <location>
        <begin position="29"/>
        <end position="132"/>
    </location>
</feature>
<feature type="compositionally biased region" description="Basic and acidic residues" evidence="1">
    <location>
        <begin position="65"/>
        <end position="77"/>
    </location>
</feature>
<name>A0A397GW35_ASPTH</name>
<accession>A0A397GW35</accession>
<evidence type="ECO:0000313" key="3">
    <source>
        <dbReference type="Proteomes" id="UP000215305"/>
    </source>
</evidence>